<dbReference type="Proteomes" id="UP000006729">
    <property type="component" value="Chromosome 14"/>
</dbReference>
<comment type="caution">
    <text evidence="1">The sequence shown here is derived from an EMBL/GenBank/DDBJ whole genome shotgun (WGS) entry which is preliminary data.</text>
</comment>
<keyword evidence="2" id="KW-1185">Reference proteome</keyword>
<gene>
    <name evidence="1" type="ORF">POPTR_014G119200v4</name>
</gene>
<evidence type="ECO:0000313" key="2">
    <source>
        <dbReference type="Proteomes" id="UP000006729"/>
    </source>
</evidence>
<organism evidence="1 2">
    <name type="scientific">Populus trichocarpa</name>
    <name type="common">Western balsam poplar</name>
    <name type="synonym">Populus balsamifera subsp. trichocarpa</name>
    <dbReference type="NCBI Taxonomy" id="3694"/>
    <lineage>
        <taxon>Eukaryota</taxon>
        <taxon>Viridiplantae</taxon>
        <taxon>Streptophyta</taxon>
        <taxon>Embryophyta</taxon>
        <taxon>Tracheophyta</taxon>
        <taxon>Spermatophyta</taxon>
        <taxon>Magnoliopsida</taxon>
        <taxon>eudicotyledons</taxon>
        <taxon>Gunneridae</taxon>
        <taxon>Pentapetalae</taxon>
        <taxon>rosids</taxon>
        <taxon>fabids</taxon>
        <taxon>Malpighiales</taxon>
        <taxon>Salicaceae</taxon>
        <taxon>Saliceae</taxon>
        <taxon>Populus</taxon>
    </lineage>
</organism>
<protein>
    <submittedName>
        <fullName evidence="1">Uncharacterized protein</fullName>
    </submittedName>
</protein>
<dbReference type="EMBL" id="CM009303">
    <property type="protein sequence ID" value="KAI9382330.1"/>
    <property type="molecule type" value="Genomic_DNA"/>
</dbReference>
<sequence length="241" mass="25322">MELNKFILLLLFSSPLLSFVAEAICVPRNVSNPEATGPAFVLGPALSFPSSPPVQAPLPPTDPSPSPQASSPSPPVSPTKSISILPSPASNYALTKICGLTDYPAECIATIAPYLTGRTDPISVLKMGMQALHKSFEEATAVATKLNKDPSSSAVVKDSLDTCLESFDSGMSDLNDALIAISSHDIGKLSTMLSATITYPDTCEEAFAERPGLDSPMKAMDRKLTTLASINLAISASLHWS</sequence>
<accession>A0ACC0S0D0</accession>
<name>A0ACC0S0D0_POPTR</name>
<proteinExistence type="predicted"/>
<evidence type="ECO:0000313" key="1">
    <source>
        <dbReference type="EMBL" id="KAI9382330.1"/>
    </source>
</evidence>
<reference evidence="1 2" key="1">
    <citation type="journal article" date="2006" name="Science">
        <title>The genome of black cottonwood, Populus trichocarpa (Torr. &amp; Gray).</title>
        <authorList>
            <person name="Tuskan G.A."/>
            <person name="Difazio S."/>
            <person name="Jansson S."/>
            <person name="Bohlmann J."/>
            <person name="Grigoriev I."/>
            <person name="Hellsten U."/>
            <person name="Putnam N."/>
            <person name="Ralph S."/>
            <person name="Rombauts S."/>
            <person name="Salamov A."/>
            <person name="Schein J."/>
            <person name="Sterck L."/>
            <person name="Aerts A."/>
            <person name="Bhalerao R.R."/>
            <person name="Bhalerao R.P."/>
            <person name="Blaudez D."/>
            <person name="Boerjan W."/>
            <person name="Brun A."/>
            <person name="Brunner A."/>
            <person name="Busov V."/>
            <person name="Campbell M."/>
            <person name="Carlson J."/>
            <person name="Chalot M."/>
            <person name="Chapman J."/>
            <person name="Chen G.L."/>
            <person name="Cooper D."/>
            <person name="Coutinho P.M."/>
            <person name="Couturier J."/>
            <person name="Covert S."/>
            <person name="Cronk Q."/>
            <person name="Cunningham R."/>
            <person name="Davis J."/>
            <person name="Degroeve S."/>
            <person name="Dejardin A."/>
            <person name="Depamphilis C."/>
            <person name="Detter J."/>
            <person name="Dirks B."/>
            <person name="Dubchak I."/>
            <person name="Duplessis S."/>
            <person name="Ehlting J."/>
            <person name="Ellis B."/>
            <person name="Gendler K."/>
            <person name="Goodstein D."/>
            <person name="Gribskov M."/>
            <person name="Grimwood J."/>
            <person name="Groover A."/>
            <person name="Gunter L."/>
            <person name="Hamberger B."/>
            <person name="Heinze B."/>
            <person name="Helariutta Y."/>
            <person name="Henrissat B."/>
            <person name="Holligan D."/>
            <person name="Holt R."/>
            <person name="Huang W."/>
            <person name="Islam-Faridi N."/>
            <person name="Jones S."/>
            <person name="Jones-Rhoades M."/>
            <person name="Jorgensen R."/>
            <person name="Joshi C."/>
            <person name="Kangasjarvi J."/>
            <person name="Karlsson J."/>
            <person name="Kelleher C."/>
            <person name="Kirkpatrick R."/>
            <person name="Kirst M."/>
            <person name="Kohler A."/>
            <person name="Kalluri U."/>
            <person name="Larimer F."/>
            <person name="Leebens-Mack J."/>
            <person name="Leple J.C."/>
            <person name="Locascio P."/>
            <person name="Lou Y."/>
            <person name="Lucas S."/>
            <person name="Martin F."/>
            <person name="Montanini B."/>
            <person name="Napoli C."/>
            <person name="Nelson D.R."/>
            <person name="Nelson C."/>
            <person name="Nieminen K."/>
            <person name="Nilsson O."/>
            <person name="Pereda V."/>
            <person name="Peter G."/>
            <person name="Philippe R."/>
            <person name="Pilate G."/>
            <person name="Poliakov A."/>
            <person name="Razumovskaya J."/>
            <person name="Richardson P."/>
            <person name="Rinaldi C."/>
            <person name="Ritland K."/>
            <person name="Rouze P."/>
            <person name="Ryaboy D."/>
            <person name="Schmutz J."/>
            <person name="Schrader J."/>
            <person name="Segerman B."/>
            <person name="Shin H."/>
            <person name="Siddiqui A."/>
            <person name="Sterky F."/>
            <person name="Terry A."/>
            <person name="Tsai C.J."/>
            <person name="Uberbacher E."/>
            <person name="Unneberg P."/>
            <person name="Vahala J."/>
            <person name="Wall K."/>
            <person name="Wessler S."/>
            <person name="Yang G."/>
            <person name="Yin T."/>
            <person name="Douglas C."/>
            <person name="Marra M."/>
            <person name="Sandberg G."/>
            <person name="Van de Peer Y."/>
            <person name="Rokhsar D."/>
        </authorList>
    </citation>
    <scope>NUCLEOTIDE SEQUENCE [LARGE SCALE GENOMIC DNA]</scope>
    <source>
        <strain evidence="2">cv. Nisqually</strain>
    </source>
</reference>